<feature type="transmembrane region" description="Helical" evidence="5">
    <location>
        <begin position="447"/>
        <end position="466"/>
    </location>
</feature>
<feature type="transmembrane region" description="Helical" evidence="5">
    <location>
        <begin position="386"/>
        <end position="406"/>
    </location>
</feature>
<dbReference type="CDD" id="cd13128">
    <property type="entry name" value="MATE_Wzx_like"/>
    <property type="match status" value="1"/>
</dbReference>
<gene>
    <name evidence="6" type="ORF">DN745_18090</name>
</gene>
<evidence type="ECO:0000256" key="4">
    <source>
        <dbReference type="ARBA" id="ARBA00023136"/>
    </source>
</evidence>
<comment type="subcellular location">
    <subcellularLocation>
        <location evidence="1">Membrane</location>
        <topology evidence="1">Multi-pass membrane protein</topology>
    </subcellularLocation>
</comment>
<dbReference type="InterPro" id="IPR002797">
    <property type="entry name" value="Polysacc_synth"/>
</dbReference>
<evidence type="ECO:0000313" key="6">
    <source>
        <dbReference type="EMBL" id="AWV91132.1"/>
    </source>
</evidence>
<dbReference type="GO" id="GO:0016020">
    <property type="term" value="C:membrane"/>
    <property type="evidence" value="ECO:0007669"/>
    <property type="project" value="UniProtKB-SubCell"/>
</dbReference>
<accession>A0A2Z4FQG6</accession>
<dbReference type="KEGG" id="bsed:DN745_18090"/>
<feature type="transmembrane region" description="Helical" evidence="5">
    <location>
        <begin position="147"/>
        <end position="168"/>
    </location>
</feature>
<feature type="transmembrane region" description="Helical" evidence="5">
    <location>
        <begin position="418"/>
        <end position="441"/>
    </location>
</feature>
<feature type="transmembrane region" description="Helical" evidence="5">
    <location>
        <begin position="272"/>
        <end position="290"/>
    </location>
</feature>
<keyword evidence="2 5" id="KW-0812">Transmembrane</keyword>
<dbReference type="InterPro" id="IPR052556">
    <property type="entry name" value="PolySynth_Transporter"/>
</dbReference>
<keyword evidence="4 5" id="KW-0472">Membrane</keyword>
<keyword evidence="3 5" id="KW-1133">Transmembrane helix</keyword>
<reference evidence="6 7" key="1">
    <citation type="submission" date="2018-06" db="EMBL/GenBank/DDBJ databases">
        <title>Lujinxingia sediminis gen. nov. sp. nov., a new facultative anaerobic member of the class Deltaproteobacteria, and proposal of Lujinxingaceae fam. nov.</title>
        <authorList>
            <person name="Guo L.-Y."/>
            <person name="Li C.-M."/>
            <person name="Wang S."/>
            <person name="Du Z.-J."/>
        </authorList>
    </citation>
    <scope>NUCLEOTIDE SEQUENCE [LARGE SCALE GENOMIC DNA]</scope>
    <source>
        <strain evidence="6 7">FA350</strain>
    </source>
</reference>
<name>A0A2Z4FQG6_9DELT</name>
<evidence type="ECO:0000256" key="1">
    <source>
        <dbReference type="ARBA" id="ARBA00004141"/>
    </source>
</evidence>
<evidence type="ECO:0000313" key="7">
    <source>
        <dbReference type="Proteomes" id="UP000249799"/>
    </source>
</evidence>
<dbReference type="PANTHER" id="PTHR43424:SF1">
    <property type="entry name" value="LOCUS PUTATIVE PROTEIN 1-RELATED"/>
    <property type="match status" value="1"/>
</dbReference>
<feature type="transmembrane region" description="Helical" evidence="5">
    <location>
        <begin position="356"/>
        <end position="380"/>
    </location>
</feature>
<dbReference type="EMBL" id="CP030032">
    <property type="protein sequence ID" value="AWV91132.1"/>
    <property type="molecule type" value="Genomic_DNA"/>
</dbReference>
<sequence length="498" mass="54893">MRWVGRRRSVFVRGLSWRMRGSRNPVDKLKSPIESKKTSIYSRSPAWVRYLGAPFVRILERSKVLQKIVANTGWLIMEKGVSMIVGFFVAVWVIRYLGPELFGKFSYAMSMVGLFGAIATLGLDNIVIRNIVRGDADEGELLATTGVLKFFGGIAATGLAIGSVLLLGQDRETTLLVAIFGGSIILAGLGVPDLWFQAKIRSKYSVGVRLGTLLFTNICKVALILAGASIFAFALVYPIGALFSGVCFVALLKIRTSKSFRLRPRMALVGELLRDSWPLIISGLSIALYMKSDQIMLGEMLDVREVGLYATAVKLSEMWYFFPMVIAGSVFPAIIQAKEGASVETYHRRMQAFYDIMVVISLAIVVPMTFLAGLIVSVMFGVEYEGAGAILRIHIWAFVFVALGVSRGKWLIAENMTRFAMVATLIGAVINIGLNLVLIPAMGGVGAAWATLIAYMISAYFSSLLIPETRIAFKQMTYSLFLPFRIRELKYAIKSFKK</sequence>
<dbReference type="Pfam" id="PF01943">
    <property type="entry name" value="Polysacc_synt"/>
    <property type="match status" value="1"/>
</dbReference>
<organism evidence="6 7">
    <name type="scientific">Bradymonas sediminis</name>
    <dbReference type="NCBI Taxonomy" id="1548548"/>
    <lineage>
        <taxon>Bacteria</taxon>
        <taxon>Deltaproteobacteria</taxon>
        <taxon>Bradymonadales</taxon>
        <taxon>Bradymonadaceae</taxon>
        <taxon>Bradymonas</taxon>
    </lineage>
</organism>
<feature type="transmembrane region" description="Helical" evidence="5">
    <location>
        <begin position="106"/>
        <end position="127"/>
    </location>
</feature>
<evidence type="ECO:0000256" key="2">
    <source>
        <dbReference type="ARBA" id="ARBA00022692"/>
    </source>
</evidence>
<feature type="transmembrane region" description="Helical" evidence="5">
    <location>
        <begin position="234"/>
        <end position="252"/>
    </location>
</feature>
<protein>
    <submittedName>
        <fullName evidence="6">Flippase</fullName>
    </submittedName>
</protein>
<feature type="transmembrane region" description="Helical" evidence="5">
    <location>
        <begin position="174"/>
        <end position="196"/>
    </location>
</feature>
<proteinExistence type="predicted"/>
<keyword evidence="7" id="KW-1185">Reference proteome</keyword>
<evidence type="ECO:0000256" key="3">
    <source>
        <dbReference type="ARBA" id="ARBA00022989"/>
    </source>
</evidence>
<dbReference type="AlphaFoldDB" id="A0A2Z4FQG6"/>
<evidence type="ECO:0000256" key="5">
    <source>
        <dbReference type="SAM" id="Phobius"/>
    </source>
</evidence>
<dbReference type="PANTHER" id="PTHR43424">
    <property type="entry name" value="LOCUS PUTATIVE PROTEIN 1-RELATED"/>
    <property type="match status" value="1"/>
</dbReference>
<feature type="transmembrane region" description="Helical" evidence="5">
    <location>
        <begin position="208"/>
        <end position="228"/>
    </location>
</feature>
<dbReference type="Proteomes" id="UP000249799">
    <property type="component" value="Chromosome"/>
</dbReference>
<feature type="transmembrane region" description="Helical" evidence="5">
    <location>
        <begin position="318"/>
        <end position="335"/>
    </location>
</feature>
<feature type="transmembrane region" description="Helical" evidence="5">
    <location>
        <begin position="68"/>
        <end position="94"/>
    </location>
</feature>
<dbReference type="OrthoDB" id="5240734at2"/>